<accession>A0ACC2TP07</accession>
<keyword evidence="2" id="KW-1185">Reference proteome</keyword>
<proteinExistence type="predicted"/>
<organism evidence="1 2">
    <name type="scientific">Entomophthora muscae</name>
    <dbReference type="NCBI Taxonomy" id="34485"/>
    <lineage>
        <taxon>Eukaryota</taxon>
        <taxon>Fungi</taxon>
        <taxon>Fungi incertae sedis</taxon>
        <taxon>Zoopagomycota</taxon>
        <taxon>Entomophthoromycotina</taxon>
        <taxon>Entomophthoromycetes</taxon>
        <taxon>Entomophthorales</taxon>
        <taxon>Entomophthoraceae</taxon>
        <taxon>Entomophthora</taxon>
    </lineage>
</organism>
<protein>
    <submittedName>
        <fullName evidence="1">Uncharacterized protein</fullName>
    </submittedName>
</protein>
<gene>
    <name evidence="1" type="ORF">DSO57_1027622</name>
</gene>
<name>A0ACC2TP07_9FUNG</name>
<comment type="caution">
    <text evidence="1">The sequence shown here is derived from an EMBL/GenBank/DDBJ whole genome shotgun (WGS) entry which is preliminary data.</text>
</comment>
<dbReference type="EMBL" id="QTSX02002299">
    <property type="protein sequence ID" value="KAJ9076295.1"/>
    <property type="molecule type" value="Genomic_DNA"/>
</dbReference>
<sequence>MFRNAYPSFINKPQTRFFGCNIITHATCLSEPSNPGPTAIFNQSNAPPPAACLTLTSFQPIAVKPARSQFR</sequence>
<evidence type="ECO:0000313" key="2">
    <source>
        <dbReference type="Proteomes" id="UP001165960"/>
    </source>
</evidence>
<dbReference type="Proteomes" id="UP001165960">
    <property type="component" value="Unassembled WGS sequence"/>
</dbReference>
<evidence type="ECO:0000313" key="1">
    <source>
        <dbReference type="EMBL" id="KAJ9076295.1"/>
    </source>
</evidence>
<reference evidence="1" key="1">
    <citation type="submission" date="2022-04" db="EMBL/GenBank/DDBJ databases">
        <title>Genome of the entomopathogenic fungus Entomophthora muscae.</title>
        <authorList>
            <person name="Elya C."/>
            <person name="Lovett B.R."/>
            <person name="Lee E."/>
            <person name="Macias A.M."/>
            <person name="Hajek A.E."/>
            <person name="De Bivort B.L."/>
            <person name="Kasson M.T."/>
            <person name="De Fine Licht H.H."/>
            <person name="Stajich J.E."/>
        </authorList>
    </citation>
    <scope>NUCLEOTIDE SEQUENCE</scope>
    <source>
        <strain evidence="1">Berkeley</strain>
    </source>
</reference>